<dbReference type="AlphaFoldDB" id="Q17CK6"/>
<feature type="region of interest" description="Disordered" evidence="1">
    <location>
        <begin position="368"/>
        <end position="396"/>
    </location>
</feature>
<gene>
    <name evidence="2" type="ORF">AaeL_AAEL004556</name>
</gene>
<protein>
    <submittedName>
        <fullName evidence="2">AAEL004556-PA</fullName>
    </submittedName>
</protein>
<dbReference type="PaxDb" id="7159-AAEL004556-PA"/>
<reference evidence="2" key="1">
    <citation type="submission" date="2005-10" db="EMBL/GenBank/DDBJ databases">
        <authorList>
            <person name="Loftus B.J."/>
            <person name="Nene V.M."/>
            <person name="Hannick L.I."/>
            <person name="Bidwell S."/>
            <person name="Haas B."/>
            <person name="Amedeo P."/>
            <person name="Orvis J."/>
            <person name="Wortman J.R."/>
            <person name="White O.R."/>
            <person name="Salzberg S."/>
            <person name="Shumway M."/>
            <person name="Koo H."/>
            <person name="Zhao Y."/>
            <person name="Holmes M."/>
            <person name="Miller J."/>
            <person name="Schatz M."/>
            <person name="Pop M."/>
            <person name="Pai G."/>
            <person name="Utterback T."/>
            <person name="Rogers Y.-H."/>
            <person name="Kravitz S."/>
            <person name="Fraser C.M."/>
        </authorList>
    </citation>
    <scope>NUCLEOTIDE SEQUENCE</scope>
    <source>
        <strain evidence="2">Liverpool</strain>
    </source>
</reference>
<organism evidence="2 3">
    <name type="scientific">Aedes aegypti</name>
    <name type="common">Yellowfever mosquito</name>
    <name type="synonym">Culex aegypti</name>
    <dbReference type="NCBI Taxonomy" id="7159"/>
    <lineage>
        <taxon>Eukaryota</taxon>
        <taxon>Metazoa</taxon>
        <taxon>Ecdysozoa</taxon>
        <taxon>Arthropoda</taxon>
        <taxon>Hexapoda</taxon>
        <taxon>Insecta</taxon>
        <taxon>Pterygota</taxon>
        <taxon>Neoptera</taxon>
        <taxon>Endopterygota</taxon>
        <taxon>Diptera</taxon>
        <taxon>Nematocera</taxon>
        <taxon>Culicoidea</taxon>
        <taxon>Culicidae</taxon>
        <taxon>Culicinae</taxon>
        <taxon>Aedini</taxon>
        <taxon>Aedes</taxon>
        <taxon>Stegomyia</taxon>
    </lineage>
</organism>
<evidence type="ECO:0000313" key="3">
    <source>
        <dbReference type="Proteomes" id="UP000682892"/>
    </source>
</evidence>
<proteinExistence type="predicted"/>
<dbReference type="HOGENOM" id="CLU_696802_0_0_1"/>
<evidence type="ECO:0000256" key="1">
    <source>
        <dbReference type="SAM" id="MobiDB-lite"/>
    </source>
</evidence>
<reference evidence="2" key="2">
    <citation type="journal article" date="2007" name="Science">
        <title>Genome sequence of Aedes aegypti, a major arbovirus vector.</title>
        <authorList>
            <person name="Nene V."/>
            <person name="Wortman J.R."/>
            <person name="Lawson D."/>
            <person name="Haas B."/>
            <person name="Kodira C."/>
            <person name="Tu Z.J."/>
            <person name="Loftus B."/>
            <person name="Xi Z."/>
            <person name="Megy K."/>
            <person name="Grabherr M."/>
            <person name="Ren Q."/>
            <person name="Zdobnov E.M."/>
            <person name="Lobo N.F."/>
            <person name="Campbell K.S."/>
            <person name="Brown S.E."/>
            <person name="Bonaldo M.F."/>
            <person name="Zhu J."/>
            <person name="Sinkins S.P."/>
            <person name="Hogenkamp D.G."/>
            <person name="Amedeo P."/>
            <person name="Arensburger P."/>
            <person name="Atkinson P.W."/>
            <person name="Bidwell S."/>
            <person name="Biedler J."/>
            <person name="Birney E."/>
            <person name="Bruggner R.V."/>
            <person name="Costas J."/>
            <person name="Coy M.R."/>
            <person name="Crabtree J."/>
            <person name="Crawford M."/>
            <person name="Debruyn B."/>
            <person name="Decaprio D."/>
            <person name="Eiglmeier K."/>
            <person name="Eisenstadt E."/>
            <person name="El-Dorry H."/>
            <person name="Gelbart W.M."/>
            <person name="Gomes S.L."/>
            <person name="Hammond M."/>
            <person name="Hannick L.I."/>
            <person name="Hogan J.R."/>
            <person name="Holmes M.H."/>
            <person name="Jaffe D."/>
            <person name="Johnston J.S."/>
            <person name="Kennedy R.C."/>
            <person name="Koo H."/>
            <person name="Kravitz S."/>
            <person name="Kriventseva E.V."/>
            <person name="Kulp D."/>
            <person name="Labutti K."/>
            <person name="Lee E."/>
            <person name="Li S."/>
            <person name="Lovin D.D."/>
            <person name="Mao C."/>
            <person name="Mauceli E."/>
            <person name="Menck C.F."/>
            <person name="Miller J.R."/>
            <person name="Montgomery P."/>
            <person name="Mori A."/>
            <person name="Nascimento A.L."/>
            <person name="Naveira H.F."/>
            <person name="Nusbaum C."/>
            <person name="O'leary S."/>
            <person name="Orvis J."/>
            <person name="Pertea M."/>
            <person name="Quesneville H."/>
            <person name="Reidenbach K.R."/>
            <person name="Rogers Y.H."/>
            <person name="Roth C.W."/>
            <person name="Schneider J.R."/>
            <person name="Schatz M."/>
            <person name="Shumway M."/>
            <person name="Stanke M."/>
            <person name="Stinson E.O."/>
            <person name="Tubio J.M."/>
            <person name="Vanzee J.P."/>
            <person name="Verjovski-Almeida S."/>
            <person name="Werner D."/>
            <person name="White O."/>
            <person name="Wyder S."/>
            <person name="Zeng Q."/>
            <person name="Zhao Q."/>
            <person name="Zhao Y."/>
            <person name="Hill C.A."/>
            <person name="Raikhel A.S."/>
            <person name="Soares M.B."/>
            <person name="Knudson D.L."/>
            <person name="Lee N.H."/>
            <person name="Galagan J."/>
            <person name="Salzberg S.L."/>
            <person name="Paulsen I.T."/>
            <person name="Dimopoulos G."/>
            <person name="Collins F.H."/>
            <person name="Birren B."/>
            <person name="Fraser-Liggett C.M."/>
            <person name="Severson D.W."/>
        </authorList>
    </citation>
    <scope>NUCLEOTIDE SEQUENCE [LARGE SCALE GENOMIC DNA]</scope>
    <source>
        <strain evidence="2">Liverpool</strain>
    </source>
</reference>
<feature type="region of interest" description="Disordered" evidence="1">
    <location>
        <begin position="38"/>
        <end position="78"/>
    </location>
</feature>
<dbReference type="Proteomes" id="UP000682892">
    <property type="component" value="Chromosome 1"/>
</dbReference>
<evidence type="ECO:0000313" key="2">
    <source>
        <dbReference type="EMBL" id="EAT44015.1"/>
    </source>
</evidence>
<sequence length="396" mass="44045">MPQLTKKRKAAVLRWVSRKRTVSSSVLDSIRSSAQPAGIDLAEIGQPVERNEDTPFDCIPGPSSSAPVEDSDPSSPVAMPTIFEQQFCSSVAELPIMDFDTMPLPELRYDDIFATETDWSMLDAGNVHPTRDKYTAELPKGSLTANTSAFSPKQSISKQLSAAISVAVDHEPRSPLLAVAEREDELERTSLLHQVYSSEFGDAKCSIANYNTTSSNLSWDNDRTNLSPHRSIDVSNRSELDRSSCCFGDTSNPTPSAVTEPSMSLPDSNVTAAEFSNDDLNDRYIDNEASWISRHLKLTRSKTIMIDIPGRPPDVHKLEDLDCYCTACIECAEFKLKRQTQDSINNRSQHNLHDDDVVKRKMQEIYEKFELPTGANDRSFSHTPSKGPHKSATEKR</sequence>
<name>Q17CK6_AEDAE</name>
<accession>Q17CK6</accession>
<dbReference type="EMBL" id="CH477308">
    <property type="protein sequence ID" value="EAT44015.1"/>
    <property type="molecule type" value="Genomic_DNA"/>
</dbReference>
<reference evidence="2" key="3">
    <citation type="submission" date="2012-09" db="EMBL/GenBank/DDBJ databases">
        <authorList>
            <consortium name="VectorBase"/>
        </authorList>
    </citation>
    <scope>NUCLEOTIDE SEQUENCE</scope>
    <source>
        <strain evidence="2">Liverpool</strain>
    </source>
</reference>